<feature type="region of interest" description="Disordered" evidence="1">
    <location>
        <begin position="48"/>
        <end position="79"/>
    </location>
</feature>
<proteinExistence type="predicted"/>
<reference evidence="2 3" key="1">
    <citation type="submission" date="2020-02" db="EMBL/GenBank/DDBJ databases">
        <authorList>
            <person name="Ma Q."/>
            <person name="Huang Y."/>
            <person name="Song X."/>
            <person name="Pei D."/>
        </authorList>
    </citation>
    <scope>NUCLEOTIDE SEQUENCE [LARGE SCALE GENOMIC DNA]</scope>
    <source>
        <strain evidence="2">Sxm20200214</strain>
        <tissue evidence="2">Leaf</tissue>
    </source>
</reference>
<protein>
    <submittedName>
        <fullName evidence="2">Uncharacterized protein</fullName>
    </submittedName>
</protein>
<organism evidence="2 3">
    <name type="scientific">Brassica carinata</name>
    <name type="common">Ethiopian mustard</name>
    <name type="synonym">Abyssinian cabbage</name>
    <dbReference type="NCBI Taxonomy" id="52824"/>
    <lineage>
        <taxon>Eukaryota</taxon>
        <taxon>Viridiplantae</taxon>
        <taxon>Streptophyta</taxon>
        <taxon>Embryophyta</taxon>
        <taxon>Tracheophyta</taxon>
        <taxon>Spermatophyta</taxon>
        <taxon>Magnoliopsida</taxon>
        <taxon>eudicotyledons</taxon>
        <taxon>Gunneridae</taxon>
        <taxon>Pentapetalae</taxon>
        <taxon>rosids</taxon>
        <taxon>malvids</taxon>
        <taxon>Brassicales</taxon>
        <taxon>Brassicaceae</taxon>
        <taxon>Brassiceae</taxon>
        <taxon>Brassica</taxon>
    </lineage>
</organism>
<feature type="compositionally biased region" description="Basic and acidic residues" evidence="1">
    <location>
        <begin position="270"/>
        <end position="285"/>
    </location>
</feature>
<feature type="region of interest" description="Disordered" evidence="1">
    <location>
        <begin position="200"/>
        <end position="254"/>
    </location>
</feature>
<dbReference type="Proteomes" id="UP000886595">
    <property type="component" value="Unassembled WGS sequence"/>
</dbReference>
<feature type="compositionally biased region" description="Polar residues" evidence="1">
    <location>
        <begin position="200"/>
        <end position="212"/>
    </location>
</feature>
<dbReference type="OrthoDB" id="1875420at2759"/>
<accession>A0A8X7VUM9</accession>
<feature type="region of interest" description="Disordered" evidence="1">
    <location>
        <begin position="270"/>
        <end position="297"/>
    </location>
</feature>
<evidence type="ECO:0000313" key="3">
    <source>
        <dbReference type="Proteomes" id="UP000886595"/>
    </source>
</evidence>
<evidence type="ECO:0000313" key="2">
    <source>
        <dbReference type="EMBL" id="KAG2317824.1"/>
    </source>
</evidence>
<comment type="caution">
    <text evidence="2">The sequence shown here is derived from an EMBL/GenBank/DDBJ whole genome shotgun (WGS) entry which is preliminary data.</text>
</comment>
<evidence type="ECO:0000256" key="1">
    <source>
        <dbReference type="SAM" id="MobiDB-lite"/>
    </source>
</evidence>
<dbReference type="EMBL" id="JAAMPC010000004">
    <property type="protein sequence ID" value="KAG2317824.1"/>
    <property type="molecule type" value="Genomic_DNA"/>
</dbReference>
<keyword evidence="3" id="KW-1185">Reference proteome</keyword>
<name>A0A8X7VUM9_BRACI</name>
<feature type="compositionally biased region" description="Low complexity" evidence="1">
    <location>
        <begin position="48"/>
        <end position="59"/>
    </location>
</feature>
<dbReference type="PANTHER" id="PTHR33785">
    <property type="entry name" value="OS06G0550800 PROTEIN"/>
    <property type="match status" value="1"/>
</dbReference>
<dbReference type="PANTHER" id="PTHR33785:SF5">
    <property type="entry name" value="SERINE_ARGININE REPETITIVE MATRIX PROTEIN"/>
    <property type="match status" value="1"/>
</dbReference>
<feature type="compositionally biased region" description="Low complexity" evidence="1">
    <location>
        <begin position="288"/>
        <end position="297"/>
    </location>
</feature>
<gene>
    <name evidence="2" type="ORF">Bca52824_020946</name>
</gene>
<dbReference type="AlphaFoldDB" id="A0A8X7VUM9"/>
<sequence length="334" mass="37910">MDPTLNDHQELEQIEAIDDLLEDFWFFDNLLDRRSRILRYCYSDPYPLSPSSSSTCLEPESSKIGDSDSDKKLLKAPMGGDSVPLPCVVKKEGGSEPEKINKMRRQFSEKIRVQERRDYLQKKEPVVREKGIRGSSKKNRTGISSSCNNNSVQCLPMGGSLQRTQTLPSYIGRQDVGDEFQDQEVDDSRMGFLIREAIASSSSGFTPTKQNTPKSSSIPRPKPPRHSRSEEAIQEMVTKSQRSPSRKTLRKTLSSVDTKELLMLKDLDIDESEKKQEKDEEEQRRIPRAAVKSRSAAVVGQPIPVWVPKESSRDMKAQIKFWARTVASNVRQEC</sequence>
<feature type="compositionally biased region" description="Basic and acidic residues" evidence="1">
    <location>
        <begin position="60"/>
        <end position="73"/>
    </location>
</feature>